<dbReference type="EMBL" id="CP015961">
    <property type="protein sequence ID" value="ANI91408.1"/>
    <property type="molecule type" value="Genomic_DNA"/>
</dbReference>
<evidence type="ECO:0000256" key="1">
    <source>
        <dbReference type="ARBA" id="ARBA00006096"/>
    </source>
</evidence>
<dbReference type="PRINTS" id="PR00922">
    <property type="entry name" value="DADACBPTASE3"/>
</dbReference>
<dbReference type="PANTHER" id="PTHR30023">
    <property type="entry name" value="D-ALANYL-D-ALANINE CARBOXYPEPTIDASE"/>
    <property type="match status" value="1"/>
</dbReference>
<evidence type="ECO:0000313" key="5">
    <source>
        <dbReference type="Proteomes" id="UP000186104"/>
    </source>
</evidence>
<dbReference type="GO" id="GO:0004185">
    <property type="term" value="F:serine-type carboxypeptidase activity"/>
    <property type="evidence" value="ECO:0007669"/>
    <property type="project" value="InterPro"/>
</dbReference>
<reference evidence="4 5" key="1">
    <citation type="submission" date="2016-06" db="EMBL/GenBank/DDBJ databases">
        <title>Complete genome sequence of a saline-alkali tolerant type strain Dietzia timorensis ID05-A0528T.</title>
        <authorList>
            <person name="Wu X."/>
        </authorList>
    </citation>
    <scope>NUCLEOTIDE SEQUENCE [LARGE SCALE GENOMIC DNA]</scope>
    <source>
        <strain evidence="4 5">ID05-A0528</strain>
    </source>
</reference>
<gene>
    <name evidence="4" type="ORF">BJL86_0606</name>
</gene>
<dbReference type="Proteomes" id="UP000186104">
    <property type="component" value="Chromosome"/>
</dbReference>
<organism evidence="4 5">
    <name type="scientific">Dietzia timorensis</name>
    <dbReference type="NCBI Taxonomy" id="499555"/>
    <lineage>
        <taxon>Bacteria</taxon>
        <taxon>Bacillati</taxon>
        <taxon>Actinomycetota</taxon>
        <taxon>Actinomycetes</taxon>
        <taxon>Mycobacteriales</taxon>
        <taxon>Dietziaceae</taxon>
        <taxon>Dietzia</taxon>
    </lineage>
</organism>
<evidence type="ECO:0000313" key="4">
    <source>
        <dbReference type="EMBL" id="ANI91408.1"/>
    </source>
</evidence>
<dbReference type="InterPro" id="IPR012338">
    <property type="entry name" value="Beta-lactam/transpept-like"/>
</dbReference>
<dbReference type="PANTHER" id="PTHR30023:SF0">
    <property type="entry name" value="PENICILLIN-SENSITIVE CARBOXYPEPTIDASE A"/>
    <property type="match status" value="1"/>
</dbReference>
<feature type="transmembrane region" description="Helical" evidence="3">
    <location>
        <begin position="12"/>
        <end position="35"/>
    </location>
</feature>
<keyword evidence="3" id="KW-1133">Transmembrane helix</keyword>
<keyword evidence="4" id="KW-0121">Carboxypeptidase</keyword>
<dbReference type="SUPFAM" id="SSF56601">
    <property type="entry name" value="beta-lactamase/transpeptidase-like"/>
    <property type="match status" value="1"/>
</dbReference>
<dbReference type="RefSeq" id="WP_083657619.1">
    <property type="nucleotide sequence ID" value="NZ_CP015961.1"/>
</dbReference>
<dbReference type="GO" id="GO:0006508">
    <property type="term" value="P:proteolysis"/>
    <property type="evidence" value="ECO:0007669"/>
    <property type="project" value="InterPro"/>
</dbReference>
<name>A0A173LIQ5_9ACTN</name>
<comment type="similarity">
    <text evidence="1">Belongs to the peptidase S13 family.</text>
</comment>
<keyword evidence="2" id="KW-0378">Hydrolase</keyword>
<dbReference type="Gene3D" id="3.40.710.10">
    <property type="entry name" value="DD-peptidase/beta-lactamase superfamily"/>
    <property type="match status" value="2"/>
</dbReference>
<proteinExistence type="inferred from homology"/>
<keyword evidence="3" id="KW-0472">Membrane</keyword>
<keyword evidence="3" id="KW-0812">Transmembrane</keyword>
<evidence type="ECO:0000256" key="2">
    <source>
        <dbReference type="ARBA" id="ARBA00022801"/>
    </source>
</evidence>
<accession>A0A173LIQ5</accession>
<dbReference type="STRING" id="499555.BJL86_0606"/>
<protein>
    <submittedName>
        <fullName evidence="4">D-alanyl-D-alanine carboxypeptidase DacB</fullName>
    </submittedName>
</protein>
<dbReference type="AlphaFoldDB" id="A0A173LIQ5"/>
<dbReference type="Pfam" id="PF02113">
    <property type="entry name" value="Peptidase_S13"/>
    <property type="match status" value="2"/>
</dbReference>
<sequence>MAPKVWRGRSILWRIGLVLIAMVLAIALIVSAALATNTEHLAAPDTDMPEVGAPEPALAALPEDAPVPAKSALDKLIAPLAADPVVGDLTGVVIDNATGEHLWAKDADRTRIPASSTKLLTALAAYSVLPADNTLPTTLARGEAEGELVVIPGGNVTTAAADESTFFPGADTLDDYVELAESTGETFTKITVAPGPYEGPEMADGWNEADIPGGYLTRVQPWMLDAGRVDPEETESPREGQPMYAAAVELGSRLDIAESGVKLSSSPVPVQDTIGAIDSGKMAERTRNILDDSDNVGADALCHEAAMHVTGIDHADPVSDGEAGHTDSESRVSIKEATDNILRVLRDKGVDIAGTTLADCSGMSRENRISADVLAQVLHLAAGPEANPQMRALLDGLPIAAGSGTLLDRFGAGSGAEDGAGWIRAKTGTLSGVSSLAGIVTTEDGRSLSFALMSEGTNPADARPGLDRIAALLRDCGCR</sequence>
<dbReference type="InterPro" id="IPR000667">
    <property type="entry name" value="Peptidase_S13"/>
</dbReference>
<dbReference type="KEGG" id="dtm:BJL86_0606"/>
<evidence type="ECO:0000256" key="3">
    <source>
        <dbReference type="SAM" id="Phobius"/>
    </source>
</evidence>
<keyword evidence="5" id="KW-1185">Reference proteome</keyword>
<dbReference type="GO" id="GO:0000270">
    <property type="term" value="P:peptidoglycan metabolic process"/>
    <property type="evidence" value="ECO:0007669"/>
    <property type="project" value="TreeGrafter"/>
</dbReference>
<dbReference type="OrthoDB" id="56883at2"/>
<keyword evidence="4" id="KW-0645">Protease</keyword>